<name>Q2LSJ1_SYNAS</name>
<proteinExistence type="predicted"/>
<evidence type="ECO:0000313" key="1">
    <source>
        <dbReference type="EMBL" id="ABC77048.1"/>
    </source>
</evidence>
<dbReference type="AlphaFoldDB" id="Q2LSJ1"/>
<dbReference type="EMBL" id="CP000252">
    <property type="protein sequence ID" value="ABC77048.1"/>
    <property type="molecule type" value="Genomic_DNA"/>
</dbReference>
<sequence length="61" mass="7128">MSSWGEIFLEQAFGITNGKKKKKKYHHPKPNKYGAKEGDTVIFDERGRLYMVIDKRGKITR</sequence>
<organism evidence="1 2">
    <name type="scientific">Syntrophus aciditrophicus (strain SB)</name>
    <dbReference type="NCBI Taxonomy" id="56780"/>
    <lineage>
        <taxon>Bacteria</taxon>
        <taxon>Pseudomonadati</taxon>
        <taxon>Thermodesulfobacteriota</taxon>
        <taxon>Syntrophia</taxon>
        <taxon>Syntrophales</taxon>
        <taxon>Syntrophaceae</taxon>
        <taxon>Syntrophus</taxon>
    </lineage>
</organism>
<evidence type="ECO:0000313" key="2">
    <source>
        <dbReference type="Proteomes" id="UP000001933"/>
    </source>
</evidence>
<gene>
    <name evidence="1" type="ORF">SYN_00120</name>
</gene>
<dbReference type="InParanoid" id="Q2LSJ1"/>
<dbReference type="HOGENOM" id="CLU_2921102_0_0_7"/>
<dbReference type="RefSeq" id="WP_011417077.1">
    <property type="nucleotide sequence ID" value="NC_007759.1"/>
</dbReference>
<dbReference type="Proteomes" id="UP000001933">
    <property type="component" value="Chromosome"/>
</dbReference>
<dbReference type="KEGG" id="sat:SYN_00120"/>
<reference evidence="1 2" key="1">
    <citation type="journal article" date="2007" name="Proc. Natl. Acad. Sci. U.S.A.">
        <title>The genome of Syntrophus aciditrophicus: life at the thermodynamic limit of microbial growth.</title>
        <authorList>
            <person name="McInerney M.J."/>
            <person name="Rohlin L."/>
            <person name="Mouttaki H."/>
            <person name="Kim U."/>
            <person name="Krupp R.S."/>
            <person name="Rios-Hernandez L."/>
            <person name="Sieber J."/>
            <person name="Struchtemeyer C.G."/>
            <person name="Bhattacharyya A."/>
            <person name="Campbell J.W."/>
            <person name="Gunsalus R.P."/>
        </authorList>
    </citation>
    <scope>NUCLEOTIDE SEQUENCE [LARGE SCALE GENOMIC DNA]</scope>
    <source>
        <strain evidence="1 2">SB</strain>
    </source>
</reference>
<keyword evidence="2" id="KW-1185">Reference proteome</keyword>
<protein>
    <submittedName>
        <fullName evidence="1">Hypothetical cytosolic protein</fullName>
    </submittedName>
</protein>
<accession>Q2LSJ1</accession>